<name>A0A444VQQ9_9FLAO</name>
<gene>
    <name evidence="2" type="ORF">DN53_02710</name>
</gene>
<dbReference type="Proteomes" id="UP000290261">
    <property type="component" value="Unassembled WGS sequence"/>
</dbReference>
<proteinExistence type="predicted"/>
<keyword evidence="1" id="KW-0732">Signal</keyword>
<reference evidence="2 3" key="1">
    <citation type="submission" date="2014-04" db="EMBL/GenBank/DDBJ databases">
        <title>Whole genome of Muricauda olearia.</title>
        <authorList>
            <person name="Zhang X.-H."/>
            <person name="Tang K."/>
        </authorList>
    </citation>
    <scope>NUCLEOTIDE SEQUENCE [LARGE SCALE GENOMIC DNA]</scope>
    <source>
        <strain evidence="2 3">Th120</strain>
    </source>
</reference>
<protein>
    <submittedName>
        <fullName evidence="2">Uncharacterized protein</fullName>
    </submittedName>
</protein>
<accession>A0A444VQQ9</accession>
<feature type="chain" id="PRO_5019019069" evidence="1">
    <location>
        <begin position="37"/>
        <end position="193"/>
    </location>
</feature>
<comment type="caution">
    <text evidence="2">The sequence shown here is derived from an EMBL/GenBank/DDBJ whole genome shotgun (WGS) entry which is preliminary data.</text>
</comment>
<keyword evidence="3" id="KW-1185">Reference proteome</keyword>
<evidence type="ECO:0000256" key="1">
    <source>
        <dbReference type="SAM" id="SignalP"/>
    </source>
</evidence>
<dbReference type="EMBL" id="JJMP01000001">
    <property type="protein sequence ID" value="RYC53147.1"/>
    <property type="molecule type" value="Genomic_DNA"/>
</dbReference>
<dbReference type="PROSITE" id="PS51257">
    <property type="entry name" value="PROKAR_LIPOPROTEIN"/>
    <property type="match status" value="1"/>
</dbReference>
<sequence length="193" mass="21287">MKHQAYIMKKLKNSLICFIVVLLVACGGTNKQEANAQGFGAIENILKSRFGDGAHYTDLTITYNETIGNIVGVTVTDAPESLKMGQWTYSLGNWNQTSEITLEIPEGTKAADFMFQLGDMVNLGQLGELVEKSKEQLTTEKGIENPSLHMAFIKMPKNGNREKMEYVVMLKPENGGTTFTFSYGLNGVLAHLN</sequence>
<feature type="signal peptide" evidence="1">
    <location>
        <begin position="1"/>
        <end position="36"/>
    </location>
</feature>
<organism evidence="2 3">
    <name type="scientific">Flagellimonas olearia</name>
    <dbReference type="NCBI Taxonomy" id="552546"/>
    <lineage>
        <taxon>Bacteria</taxon>
        <taxon>Pseudomonadati</taxon>
        <taxon>Bacteroidota</taxon>
        <taxon>Flavobacteriia</taxon>
        <taxon>Flavobacteriales</taxon>
        <taxon>Flavobacteriaceae</taxon>
        <taxon>Flagellimonas</taxon>
    </lineage>
</organism>
<evidence type="ECO:0000313" key="2">
    <source>
        <dbReference type="EMBL" id="RYC53147.1"/>
    </source>
</evidence>
<evidence type="ECO:0000313" key="3">
    <source>
        <dbReference type="Proteomes" id="UP000290261"/>
    </source>
</evidence>
<dbReference type="AlphaFoldDB" id="A0A444VQQ9"/>